<dbReference type="GO" id="GO:0043190">
    <property type="term" value="C:ATP-binding cassette (ABC) transporter complex"/>
    <property type="evidence" value="ECO:0007669"/>
    <property type="project" value="InterPro"/>
</dbReference>
<dbReference type="PROSITE" id="PS51257">
    <property type="entry name" value="PROKAR_LIPOPROTEIN"/>
    <property type="match status" value="1"/>
</dbReference>
<dbReference type="InterPro" id="IPR039424">
    <property type="entry name" value="SBP_5"/>
</dbReference>
<feature type="domain" description="Solute-binding protein family 5" evidence="3">
    <location>
        <begin position="97"/>
        <end position="460"/>
    </location>
</feature>
<keyword evidence="5" id="KW-1185">Reference proteome</keyword>
<dbReference type="Pfam" id="PF00496">
    <property type="entry name" value="SBP_bac_5"/>
    <property type="match status" value="1"/>
</dbReference>
<feature type="signal peptide" evidence="2">
    <location>
        <begin position="1"/>
        <end position="23"/>
    </location>
</feature>
<feature type="region of interest" description="Disordered" evidence="1">
    <location>
        <begin position="30"/>
        <end position="49"/>
    </location>
</feature>
<dbReference type="Proteomes" id="UP000469185">
    <property type="component" value="Unassembled WGS sequence"/>
</dbReference>
<feature type="chain" id="PRO_5026704851" evidence="2">
    <location>
        <begin position="24"/>
        <end position="547"/>
    </location>
</feature>
<dbReference type="CDD" id="cd08512">
    <property type="entry name" value="PBP2_NikA_DppA_OppA_like_7"/>
    <property type="match status" value="1"/>
</dbReference>
<keyword evidence="2" id="KW-0732">Signal</keyword>
<name>A0A6N9YPV3_9ACTN</name>
<evidence type="ECO:0000313" key="4">
    <source>
        <dbReference type="EMBL" id="NED97033.1"/>
    </source>
</evidence>
<sequence length="547" mass="56512">MVRSRTGRVANVTTVMAAVVALAACTAGGGGGGASGGDEGDGGAGENGAASGGTLTVSTSFVINSLDPGQVYEATGALAVHAMYETLVTFSGSDVSTPEPLLAESWEANADSTEFTFNLRDDAVFADGSPVEAEDVVFSINRLNNLSGSPSVTVEGLSASSPEEGVVVVSSDEPNPSVPTILAMPAAGVLNAEIAAENGATDSEDAASEDSATPFLDQTSAGSGPYVLGSFDPASEVVLEANPEYWGEAPGFDRIVIKNVDAQNQKLAIERSPGAEIALDLSGRLLDGLDSSLQTSGAQDTFYFVTLHQDPEVSEVTSNPDFIKALRASMDYEGIAALFGQDALPAAGMVPPAFPGALPDSETKSQDLDAARDHLDASGLEDPSVSLMYPAITYRGVDLGTIATKVQNDAAEAGITIELDPQPIAAFLDAQSAGRVAFRFSPQSLNYPVASSLVNNFAPGQPSAMRSGWSAELASPEMIAAGEAVQEALDPEAQDTAMQEWQRLLDEESPFITLAYNSGVVVATPDLAGVEYSPAGWQVDLRSVRRS</sequence>
<dbReference type="SUPFAM" id="SSF53850">
    <property type="entry name" value="Periplasmic binding protein-like II"/>
    <property type="match status" value="1"/>
</dbReference>
<dbReference type="Gene3D" id="3.40.190.10">
    <property type="entry name" value="Periplasmic binding protein-like II"/>
    <property type="match status" value="1"/>
</dbReference>
<protein>
    <submittedName>
        <fullName evidence="4">ABC transporter substrate-binding protein</fullName>
    </submittedName>
</protein>
<evidence type="ECO:0000256" key="2">
    <source>
        <dbReference type="SAM" id="SignalP"/>
    </source>
</evidence>
<feature type="region of interest" description="Disordered" evidence="1">
    <location>
        <begin position="199"/>
        <end position="219"/>
    </location>
</feature>
<organism evidence="4 5">
    <name type="scientific">Phytoactinopolyspora alkaliphila</name>
    <dbReference type="NCBI Taxonomy" id="1783498"/>
    <lineage>
        <taxon>Bacteria</taxon>
        <taxon>Bacillati</taxon>
        <taxon>Actinomycetota</taxon>
        <taxon>Actinomycetes</taxon>
        <taxon>Jiangellales</taxon>
        <taxon>Jiangellaceae</taxon>
        <taxon>Phytoactinopolyspora</taxon>
    </lineage>
</organism>
<evidence type="ECO:0000313" key="5">
    <source>
        <dbReference type="Proteomes" id="UP000469185"/>
    </source>
</evidence>
<reference evidence="4 5" key="1">
    <citation type="submission" date="2020-02" db="EMBL/GenBank/DDBJ databases">
        <authorList>
            <person name="Li X.-J."/>
            <person name="Feng X.-M."/>
        </authorList>
    </citation>
    <scope>NUCLEOTIDE SEQUENCE [LARGE SCALE GENOMIC DNA]</scope>
    <source>
        <strain evidence="4 5">CGMCC 4.7225</strain>
    </source>
</reference>
<dbReference type="EMBL" id="JAAGOB010000009">
    <property type="protein sequence ID" value="NED97033.1"/>
    <property type="molecule type" value="Genomic_DNA"/>
</dbReference>
<dbReference type="GO" id="GO:0042597">
    <property type="term" value="C:periplasmic space"/>
    <property type="evidence" value="ECO:0007669"/>
    <property type="project" value="UniProtKB-ARBA"/>
</dbReference>
<dbReference type="InterPro" id="IPR000914">
    <property type="entry name" value="SBP_5_dom"/>
</dbReference>
<dbReference type="PIRSF" id="PIRSF002741">
    <property type="entry name" value="MppA"/>
    <property type="match status" value="1"/>
</dbReference>
<evidence type="ECO:0000259" key="3">
    <source>
        <dbReference type="Pfam" id="PF00496"/>
    </source>
</evidence>
<gene>
    <name evidence="4" type="ORF">G1H11_17150</name>
</gene>
<dbReference type="AlphaFoldDB" id="A0A6N9YPV3"/>
<evidence type="ECO:0000256" key="1">
    <source>
        <dbReference type="SAM" id="MobiDB-lite"/>
    </source>
</evidence>
<dbReference type="GO" id="GO:1904680">
    <property type="term" value="F:peptide transmembrane transporter activity"/>
    <property type="evidence" value="ECO:0007669"/>
    <property type="project" value="TreeGrafter"/>
</dbReference>
<dbReference type="PANTHER" id="PTHR30290">
    <property type="entry name" value="PERIPLASMIC BINDING COMPONENT OF ABC TRANSPORTER"/>
    <property type="match status" value="1"/>
</dbReference>
<dbReference type="Gene3D" id="3.10.105.10">
    <property type="entry name" value="Dipeptide-binding Protein, Domain 3"/>
    <property type="match status" value="1"/>
</dbReference>
<proteinExistence type="predicted"/>
<feature type="compositionally biased region" description="Gly residues" evidence="1">
    <location>
        <begin position="30"/>
        <end position="46"/>
    </location>
</feature>
<comment type="caution">
    <text evidence="4">The sequence shown here is derived from an EMBL/GenBank/DDBJ whole genome shotgun (WGS) entry which is preliminary data.</text>
</comment>
<accession>A0A6N9YPV3</accession>
<dbReference type="GO" id="GO:0015833">
    <property type="term" value="P:peptide transport"/>
    <property type="evidence" value="ECO:0007669"/>
    <property type="project" value="TreeGrafter"/>
</dbReference>
<dbReference type="InterPro" id="IPR030678">
    <property type="entry name" value="Peptide/Ni-bd"/>
</dbReference>